<protein>
    <submittedName>
        <fullName evidence="2">Uncharacterized protein</fullName>
    </submittedName>
</protein>
<keyword evidence="3" id="KW-1185">Reference proteome</keyword>
<feature type="compositionally biased region" description="Acidic residues" evidence="1">
    <location>
        <begin position="267"/>
        <end position="278"/>
    </location>
</feature>
<evidence type="ECO:0000313" key="3">
    <source>
        <dbReference type="Proteomes" id="UP000807716"/>
    </source>
</evidence>
<evidence type="ECO:0000313" key="2">
    <source>
        <dbReference type="EMBL" id="KAG0253570.1"/>
    </source>
</evidence>
<feature type="compositionally biased region" description="Basic and acidic residues" evidence="1">
    <location>
        <begin position="230"/>
        <end position="241"/>
    </location>
</feature>
<dbReference type="OrthoDB" id="8062037at2759"/>
<feature type="region of interest" description="Disordered" evidence="1">
    <location>
        <begin position="25"/>
        <end position="247"/>
    </location>
</feature>
<dbReference type="EMBL" id="JAAAJB010000572">
    <property type="protein sequence ID" value="KAG0253570.1"/>
    <property type="molecule type" value="Genomic_DNA"/>
</dbReference>
<evidence type="ECO:0000256" key="1">
    <source>
        <dbReference type="SAM" id="MobiDB-lite"/>
    </source>
</evidence>
<feature type="compositionally biased region" description="Acidic residues" evidence="1">
    <location>
        <begin position="220"/>
        <end position="229"/>
    </location>
</feature>
<proteinExistence type="predicted"/>
<feature type="compositionally biased region" description="Basic and acidic residues" evidence="1">
    <location>
        <begin position="143"/>
        <end position="168"/>
    </location>
</feature>
<reference evidence="2" key="1">
    <citation type="journal article" date="2020" name="Fungal Divers.">
        <title>Resolving the Mortierellaceae phylogeny through synthesis of multi-gene phylogenetics and phylogenomics.</title>
        <authorList>
            <person name="Vandepol N."/>
            <person name="Liber J."/>
            <person name="Desiro A."/>
            <person name="Na H."/>
            <person name="Kennedy M."/>
            <person name="Barry K."/>
            <person name="Grigoriev I.V."/>
            <person name="Miller A.N."/>
            <person name="O'Donnell K."/>
            <person name="Stajich J.E."/>
            <person name="Bonito G."/>
        </authorList>
    </citation>
    <scope>NUCLEOTIDE SEQUENCE</scope>
    <source>
        <strain evidence="2">BC1065</strain>
    </source>
</reference>
<feature type="compositionally biased region" description="Low complexity" evidence="1">
    <location>
        <begin position="75"/>
        <end position="88"/>
    </location>
</feature>
<dbReference type="AlphaFoldDB" id="A0A9P6PT74"/>
<gene>
    <name evidence="2" type="ORF">DFQ27_007338</name>
</gene>
<sequence length="292" mass="31956">MAVLDENATDEETGRPLKVLVCKQHVPQMKSSLGTDSLEMKHKTSAPKTSMQGLHRALMRDFAKTEDRAESKAEGNSSRPPGSGSGHSKVSFAASDPRQIDAPSADSLTFDPLPRQSYVLSLDGIGDDSGDMSYIESATIEDTGDKAAEMKLEEETLEKEPVLKPSDEKQEEEDDSFRTLPVSHNDYEAQAPATKPHHLPQHDDEKQERDFCMKSTTVEDAPEGGEDGVEESKAHKDEPPKQADLTVGKVLAMPELLRQARVHGDSEEAQGGEEEWSVSEDKAFQPTSIAVK</sequence>
<organism evidence="2 3">
    <name type="scientific">Actinomortierella ambigua</name>
    <dbReference type="NCBI Taxonomy" id="1343610"/>
    <lineage>
        <taxon>Eukaryota</taxon>
        <taxon>Fungi</taxon>
        <taxon>Fungi incertae sedis</taxon>
        <taxon>Mucoromycota</taxon>
        <taxon>Mortierellomycotina</taxon>
        <taxon>Mortierellomycetes</taxon>
        <taxon>Mortierellales</taxon>
        <taxon>Mortierellaceae</taxon>
        <taxon>Actinomortierella</taxon>
    </lineage>
</organism>
<feature type="compositionally biased region" description="Basic and acidic residues" evidence="1">
    <location>
        <begin position="200"/>
        <end position="212"/>
    </location>
</feature>
<dbReference type="Proteomes" id="UP000807716">
    <property type="component" value="Unassembled WGS sequence"/>
</dbReference>
<feature type="compositionally biased region" description="Basic and acidic residues" evidence="1">
    <location>
        <begin position="58"/>
        <end position="73"/>
    </location>
</feature>
<name>A0A9P6PT74_9FUNG</name>
<accession>A0A9P6PT74</accession>
<comment type="caution">
    <text evidence="2">The sequence shown here is derived from an EMBL/GenBank/DDBJ whole genome shotgun (WGS) entry which is preliminary data.</text>
</comment>
<feature type="region of interest" description="Disordered" evidence="1">
    <location>
        <begin position="260"/>
        <end position="292"/>
    </location>
</feature>